<feature type="domain" description="Phosphotyrosine protein phosphatase I" evidence="5">
    <location>
        <begin position="1"/>
        <end position="177"/>
    </location>
</feature>
<feature type="active site" description="Nucleophile" evidence="4">
    <location>
        <position position="13"/>
    </location>
</feature>
<dbReference type="Gene3D" id="3.40.50.2300">
    <property type="match status" value="1"/>
</dbReference>
<dbReference type="Proteomes" id="UP000028995">
    <property type="component" value="Unassembled WGS sequence"/>
</dbReference>
<dbReference type="InterPro" id="IPR036196">
    <property type="entry name" value="Ptyr_pPase_sf"/>
</dbReference>
<dbReference type="SMART" id="SM00226">
    <property type="entry name" value="LMWPc"/>
    <property type="match status" value="1"/>
</dbReference>
<evidence type="ECO:0000313" key="6">
    <source>
        <dbReference type="EMBL" id="KFI56976.1"/>
    </source>
</evidence>
<dbReference type="InterPro" id="IPR023485">
    <property type="entry name" value="Ptyr_pPase"/>
</dbReference>
<evidence type="ECO:0000313" key="7">
    <source>
        <dbReference type="Proteomes" id="UP000028995"/>
    </source>
</evidence>
<dbReference type="EMBL" id="JGYU01000007">
    <property type="protein sequence ID" value="KFI56976.1"/>
    <property type="molecule type" value="Genomic_DNA"/>
</dbReference>
<dbReference type="AlphaFoldDB" id="A0A087ADX6"/>
<dbReference type="InterPro" id="IPR017867">
    <property type="entry name" value="Tyr_phospatase_low_mol_wt"/>
</dbReference>
<dbReference type="PANTHER" id="PTHR11717:SF31">
    <property type="entry name" value="LOW MOLECULAR WEIGHT PROTEIN-TYROSINE-PHOSPHATASE ETP-RELATED"/>
    <property type="match status" value="1"/>
</dbReference>
<sequence length="187" mass="20655">MKVLFVCTGNICRSPMGELMFPLFFHSDAVETDSAGVNGLIDHQIDPSSNKLLKLDGIDASSFRSKRITPQLALSSDLILCFTEAQRGNIVTLAPRARSRTYTVSDFANLCRYCAENGLICGDTIEDRLDSIIANASMVRPMLPASQDIKDPYRREFKMFQNAHDQMGYAFADIAQALEPSRASHAA</sequence>
<dbReference type="PANTHER" id="PTHR11717">
    <property type="entry name" value="LOW MOLECULAR WEIGHT PROTEIN TYROSINE PHOSPHATASE"/>
    <property type="match status" value="1"/>
</dbReference>
<evidence type="ECO:0000256" key="4">
    <source>
        <dbReference type="PIRSR" id="PIRSR617867-1"/>
    </source>
</evidence>
<accession>A0A087ADX6</accession>
<comment type="similarity">
    <text evidence="1">Belongs to the low molecular weight phosphotyrosine protein phosphatase family.</text>
</comment>
<organism evidence="6 7">
    <name type="scientific">Bifidobacterium choerinum</name>
    <dbReference type="NCBI Taxonomy" id="35760"/>
    <lineage>
        <taxon>Bacteria</taxon>
        <taxon>Bacillati</taxon>
        <taxon>Actinomycetota</taxon>
        <taxon>Actinomycetes</taxon>
        <taxon>Bifidobacteriales</taxon>
        <taxon>Bifidobacteriaceae</taxon>
        <taxon>Bifidobacterium</taxon>
    </lineage>
</organism>
<dbReference type="EC" id="3.1.3.48" evidence="6"/>
<dbReference type="RefSeq" id="WP_024541182.1">
    <property type="nucleotide sequence ID" value="NZ_JGYU01000007.1"/>
</dbReference>
<dbReference type="PRINTS" id="PR00719">
    <property type="entry name" value="LMWPTPASE"/>
</dbReference>
<proteinExistence type="inferred from homology"/>
<dbReference type="eggNOG" id="COG0394">
    <property type="taxonomic scope" value="Bacteria"/>
</dbReference>
<dbReference type="GO" id="GO:0004725">
    <property type="term" value="F:protein tyrosine phosphatase activity"/>
    <property type="evidence" value="ECO:0007669"/>
    <property type="project" value="UniProtKB-EC"/>
</dbReference>
<dbReference type="SUPFAM" id="SSF52788">
    <property type="entry name" value="Phosphotyrosine protein phosphatases I"/>
    <property type="match status" value="1"/>
</dbReference>
<evidence type="ECO:0000256" key="1">
    <source>
        <dbReference type="ARBA" id="ARBA00011063"/>
    </source>
</evidence>
<keyword evidence="3" id="KW-0904">Protein phosphatase</keyword>
<evidence type="ECO:0000256" key="3">
    <source>
        <dbReference type="ARBA" id="ARBA00022912"/>
    </source>
</evidence>
<evidence type="ECO:0000259" key="5">
    <source>
        <dbReference type="SMART" id="SM00226"/>
    </source>
</evidence>
<name>A0A087ADX6_9BIFI</name>
<dbReference type="Pfam" id="PF01451">
    <property type="entry name" value="LMWPc"/>
    <property type="match status" value="1"/>
</dbReference>
<gene>
    <name evidence="6" type="ORF">BCHO_0650</name>
</gene>
<evidence type="ECO:0000256" key="2">
    <source>
        <dbReference type="ARBA" id="ARBA00022801"/>
    </source>
</evidence>
<keyword evidence="7" id="KW-1185">Reference proteome</keyword>
<keyword evidence="2 6" id="KW-0378">Hydrolase</keyword>
<dbReference type="STRING" id="35760.BCHO_0650"/>
<protein>
    <submittedName>
        <fullName evidence="6">Protein-tyrosine-phosphatase</fullName>
        <ecNumber evidence="6">3.1.3.48</ecNumber>
    </submittedName>
</protein>
<comment type="caution">
    <text evidence="6">The sequence shown here is derived from an EMBL/GenBank/DDBJ whole genome shotgun (WGS) entry which is preliminary data.</text>
</comment>
<feature type="active site" description="Nucleophile" evidence="4">
    <location>
        <position position="7"/>
    </location>
</feature>
<dbReference type="InterPro" id="IPR050438">
    <property type="entry name" value="LMW_PTPase"/>
</dbReference>
<reference evidence="6 7" key="1">
    <citation type="submission" date="2014-03" db="EMBL/GenBank/DDBJ databases">
        <title>Genomics of Bifidobacteria.</title>
        <authorList>
            <person name="Ventura M."/>
            <person name="Milani C."/>
            <person name="Lugli G.A."/>
        </authorList>
    </citation>
    <scope>NUCLEOTIDE SEQUENCE [LARGE SCALE GENOMIC DNA]</scope>
    <source>
        <strain evidence="6 7">LMG 10510</strain>
    </source>
</reference>
<dbReference type="OrthoDB" id="9784339at2"/>